<name>A0A2P2PGE4_RHIMU</name>
<organism evidence="1">
    <name type="scientific">Rhizophora mucronata</name>
    <name type="common">Asiatic mangrove</name>
    <dbReference type="NCBI Taxonomy" id="61149"/>
    <lineage>
        <taxon>Eukaryota</taxon>
        <taxon>Viridiplantae</taxon>
        <taxon>Streptophyta</taxon>
        <taxon>Embryophyta</taxon>
        <taxon>Tracheophyta</taxon>
        <taxon>Spermatophyta</taxon>
        <taxon>Magnoliopsida</taxon>
        <taxon>eudicotyledons</taxon>
        <taxon>Gunneridae</taxon>
        <taxon>Pentapetalae</taxon>
        <taxon>rosids</taxon>
        <taxon>fabids</taxon>
        <taxon>Malpighiales</taxon>
        <taxon>Rhizophoraceae</taxon>
        <taxon>Rhizophora</taxon>
    </lineage>
</organism>
<reference evidence="1" key="1">
    <citation type="submission" date="2018-02" db="EMBL/GenBank/DDBJ databases">
        <title>Rhizophora mucronata_Transcriptome.</title>
        <authorList>
            <person name="Meera S.P."/>
            <person name="Sreeshan A."/>
            <person name="Augustine A."/>
        </authorList>
    </citation>
    <scope>NUCLEOTIDE SEQUENCE</scope>
    <source>
        <tissue evidence="1">Leaf</tissue>
    </source>
</reference>
<evidence type="ECO:0000313" key="1">
    <source>
        <dbReference type="EMBL" id="MBX53814.1"/>
    </source>
</evidence>
<protein>
    <submittedName>
        <fullName evidence="1">Uncharacterized protein</fullName>
    </submittedName>
</protein>
<accession>A0A2P2PGE4</accession>
<dbReference type="EMBL" id="GGEC01073330">
    <property type="protein sequence ID" value="MBX53814.1"/>
    <property type="molecule type" value="Transcribed_RNA"/>
</dbReference>
<proteinExistence type="predicted"/>
<sequence length="12" mass="1436">MESLLALSRFLR</sequence>